<dbReference type="AlphaFoldDB" id="S8DXJ8"/>
<evidence type="ECO:0000313" key="2">
    <source>
        <dbReference type="EMBL" id="EPS97342.1"/>
    </source>
</evidence>
<accession>S8DXJ8</accession>
<dbReference type="HOGENOM" id="CLU_063718_1_0_1"/>
<name>S8DXJ8_FOMSC</name>
<dbReference type="GO" id="GO:0006310">
    <property type="term" value="P:DNA recombination"/>
    <property type="evidence" value="ECO:0007669"/>
    <property type="project" value="UniProtKB-KW"/>
</dbReference>
<dbReference type="Proteomes" id="UP000015241">
    <property type="component" value="Unassembled WGS sequence"/>
</dbReference>
<dbReference type="eggNOG" id="ENOG502SKM4">
    <property type="taxonomic scope" value="Eukaryota"/>
</dbReference>
<dbReference type="InParanoid" id="S8DXJ8"/>
<dbReference type="EMBL" id="KE504177">
    <property type="protein sequence ID" value="EPS97342.1"/>
    <property type="molecule type" value="Genomic_DNA"/>
</dbReference>
<protein>
    <recommendedName>
        <fullName evidence="4">Ndc10 domain-containing protein</fullName>
    </recommendedName>
</protein>
<reference evidence="2 3" key="1">
    <citation type="journal article" date="2012" name="Science">
        <title>The Paleozoic origin of enzymatic lignin decomposition reconstructed from 31 fungal genomes.</title>
        <authorList>
            <person name="Floudas D."/>
            <person name="Binder M."/>
            <person name="Riley R."/>
            <person name="Barry K."/>
            <person name="Blanchette R.A."/>
            <person name="Henrissat B."/>
            <person name="Martinez A.T."/>
            <person name="Otillar R."/>
            <person name="Spatafora J.W."/>
            <person name="Yadav J.S."/>
            <person name="Aerts A."/>
            <person name="Benoit I."/>
            <person name="Boyd A."/>
            <person name="Carlson A."/>
            <person name="Copeland A."/>
            <person name="Coutinho P.M."/>
            <person name="de Vries R.P."/>
            <person name="Ferreira P."/>
            <person name="Findley K."/>
            <person name="Foster B."/>
            <person name="Gaskell J."/>
            <person name="Glotzer D."/>
            <person name="Gorecki P."/>
            <person name="Heitman J."/>
            <person name="Hesse C."/>
            <person name="Hori C."/>
            <person name="Igarashi K."/>
            <person name="Jurgens J.A."/>
            <person name="Kallen N."/>
            <person name="Kersten P."/>
            <person name="Kohler A."/>
            <person name="Kuees U."/>
            <person name="Kumar T.K.A."/>
            <person name="Kuo A."/>
            <person name="LaButti K."/>
            <person name="Larrondo L.F."/>
            <person name="Lindquist E."/>
            <person name="Ling A."/>
            <person name="Lombard V."/>
            <person name="Lucas S."/>
            <person name="Lundell T."/>
            <person name="Martin R."/>
            <person name="McLaughlin D.J."/>
            <person name="Morgenstern I."/>
            <person name="Morin E."/>
            <person name="Murat C."/>
            <person name="Nagy L.G."/>
            <person name="Nolan M."/>
            <person name="Ohm R.A."/>
            <person name="Patyshakuliyeva A."/>
            <person name="Rokas A."/>
            <person name="Ruiz-Duenas F.J."/>
            <person name="Sabat G."/>
            <person name="Salamov A."/>
            <person name="Samejima M."/>
            <person name="Schmutz J."/>
            <person name="Slot J.C."/>
            <person name="St John F."/>
            <person name="Stenlid J."/>
            <person name="Sun H."/>
            <person name="Sun S."/>
            <person name="Syed K."/>
            <person name="Tsang A."/>
            <person name="Wiebenga A."/>
            <person name="Young D."/>
            <person name="Pisabarro A."/>
            <person name="Eastwood D.C."/>
            <person name="Martin F."/>
            <person name="Cullen D."/>
            <person name="Grigoriev I.V."/>
            <person name="Hibbett D.S."/>
        </authorList>
    </citation>
    <scope>NUCLEOTIDE SEQUENCE</scope>
    <source>
        <strain evidence="3">FP-58527</strain>
    </source>
</reference>
<dbReference type="OrthoDB" id="2795280at2759"/>
<evidence type="ECO:0000313" key="3">
    <source>
        <dbReference type="Proteomes" id="UP000015241"/>
    </source>
</evidence>
<dbReference type="InterPro" id="IPR013762">
    <property type="entry name" value="Integrase-like_cat_sf"/>
</dbReference>
<evidence type="ECO:0008006" key="4">
    <source>
        <dbReference type="Google" id="ProtNLM"/>
    </source>
</evidence>
<keyword evidence="1" id="KW-0233">DNA recombination</keyword>
<proteinExistence type="predicted"/>
<dbReference type="InterPro" id="IPR011010">
    <property type="entry name" value="DNA_brk_join_enz"/>
</dbReference>
<organism evidence="2 3">
    <name type="scientific">Fomitopsis schrenkii</name>
    <name type="common">Brown rot fungus</name>
    <dbReference type="NCBI Taxonomy" id="2126942"/>
    <lineage>
        <taxon>Eukaryota</taxon>
        <taxon>Fungi</taxon>
        <taxon>Dikarya</taxon>
        <taxon>Basidiomycota</taxon>
        <taxon>Agaricomycotina</taxon>
        <taxon>Agaricomycetes</taxon>
        <taxon>Polyporales</taxon>
        <taxon>Fomitopsis</taxon>
    </lineage>
</organism>
<dbReference type="GO" id="GO:0003677">
    <property type="term" value="F:DNA binding"/>
    <property type="evidence" value="ECO:0007669"/>
    <property type="project" value="InterPro"/>
</dbReference>
<sequence>MAWIMNKADNLDLYSAEKKDFSIPCVKYGTAQKMRAAINHIFGRDFGFGDQTWGKKADGKFVGNPSLSKELSQYMISLQRCKVYAGDEVTSARAITHKTMRQLWLHNVAYKDPEDDNGSSMKRKRKQEHPEDWTGSRIRRTLQLLYTVAMLCLLHFDEALWIRWTDVHFSTVNDVPCVRLSLPFLKTAQNGGIAPFFLYPNNEREWLCPVRAFETWWRLSHSMSVNMSGYVFRKHVGRDGVSGHKDDGMSYDGFVERFWNNLVDIDIDPRPYSGCQYLAVVKHWPFRNICTWGGWAEHFDNPGTIFKYLMSWVDTPLVERKDYFNPKRAASNLCSQCGRTCICA</sequence>
<dbReference type="Gene3D" id="1.10.443.10">
    <property type="entry name" value="Intergrase catalytic core"/>
    <property type="match status" value="1"/>
</dbReference>
<gene>
    <name evidence="2" type="ORF">FOMPIDRAFT_117668</name>
</gene>
<evidence type="ECO:0000256" key="1">
    <source>
        <dbReference type="ARBA" id="ARBA00023172"/>
    </source>
</evidence>
<dbReference type="SUPFAM" id="SSF56349">
    <property type="entry name" value="DNA breaking-rejoining enzymes"/>
    <property type="match status" value="1"/>
</dbReference>
<keyword evidence="3" id="KW-1185">Reference proteome</keyword>
<dbReference type="GO" id="GO:0015074">
    <property type="term" value="P:DNA integration"/>
    <property type="evidence" value="ECO:0007669"/>
    <property type="project" value="InterPro"/>
</dbReference>